<keyword evidence="3" id="KW-1185">Reference proteome</keyword>
<dbReference type="Gene3D" id="1.10.3300.10">
    <property type="entry name" value="Jann2411-like domain"/>
    <property type="match status" value="1"/>
</dbReference>
<dbReference type="EMBL" id="CP020563">
    <property type="protein sequence ID" value="ARF74431.1"/>
    <property type="molecule type" value="Genomic_DNA"/>
</dbReference>
<dbReference type="RefSeq" id="WP_084748351.1">
    <property type="nucleotide sequence ID" value="NZ_CP020563.1"/>
</dbReference>
<dbReference type="InterPro" id="IPR021005">
    <property type="entry name" value="Znf_CGNR"/>
</dbReference>
<feature type="domain" description="Zinc finger CGNR" evidence="1">
    <location>
        <begin position="160"/>
        <end position="203"/>
    </location>
</feature>
<organism evidence="2 3">
    <name type="scientific">Kitasatospora albolonga</name>
    <dbReference type="NCBI Taxonomy" id="68173"/>
    <lineage>
        <taxon>Bacteria</taxon>
        <taxon>Bacillati</taxon>
        <taxon>Actinomycetota</taxon>
        <taxon>Actinomycetes</taxon>
        <taxon>Kitasatosporales</taxon>
        <taxon>Streptomycetaceae</taxon>
        <taxon>Kitasatospora</taxon>
    </lineage>
</organism>
<proteinExistence type="predicted"/>
<dbReference type="InterPro" id="IPR023286">
    <property type="entry name" value="ABATE_dom_sf"/>
</dbReference>
<sequence length="206" mass="22026">MPHPTGPDPRPLIGEPLALDLLNTRWVDAEGPRDLLESEDGLAIWLGSDLVREHTAPLAPTADHETLTRLLEARTALEALAAATASAPSAAATGRQDSATPATPAATAALNEVLSHGRIRRGLGANGLPESAVEVDDPSWGPAWYAAENWLRLVADRPDRIRACANGTCVLHFFDVSKNGTRRWCSMAGCGNRAKAQRHYARRTGT</sequence>
<dbReference type="Proteomes" id="UP000192251">
    <property type="component" value="Chromosome"/>
</dbReference>
<reference evidence="2 3" key="1">
    <citation type="submission" date="2017-04" db="EMBL/GenBank/DDBJ databases">
        <title>The complete genome sequence of Streptomyces albolongus YIM 101047, the producer of novel bafilomycins and novel odoriferous sesquiterpenoids.</title>
        <authorList>
            <person name="Yin M."/>
            <person name="Jiang Y."/>
        </authorList>
    </citation>
    <scope>NUCLEOTIDE SEQUENCE [LARGE SCALE GENOMIC DNA]</scope>
    <source>
        <strain evidence="2 3">YIM 101047</strain>
    </source>
</reference>
<dbReference type="AlphaFoldDB" id="A0ABC8BVH6"/>
<evidence type="ECO:0000313" key="3">
    <source>
        <dbReference type="Proteomes" id="UP000192251"/>
    </source>
</evidence>
<dbReference type="PANTHER" id="PTHR35525:SF3">
    <property type="entry name" value="BLL6575 PROTEIN"/>
    <property type="match status" value="1"/>
</dbReference>
<accession>A0ABC8BVH6</accession>
<evidence type="ECO:0000259" key="1">
    <source>
        <dbReference type="Pfam" id="PF11706"/>
    </source>
</evidence>
<dbReference type="KEGG" id="kab:B7C62_20980"/>
<dbReference type="Pfam" id="PF07336">
    <property type="entry name" value="ABATE"/>
    <property type="match status" value="1"/>
</dbReference>
<name>A0ABC8BVH6_9ACTN</name>
<dbReference type="InterPro" id="IPR010852">
    <property type="entry name" value="ABATE"/>
</dbReference>
<dbReference type="Pfam" id="PF11706">
    <property type="entry name" value="zf-CGNR"/>
    <property type="match status" value="1"/>
</dbReference>
<gene>
    <name evidence="2" type="ORF">B7C62_20980</name>
</gene>
<protein>
    <recommendedName>
        <fullName evidence="1">Zinc finger CGNR domain-containing protein</fullName>
    </recommendedName>
</protein>
<dbReference type="SUPFAM" id="SSF160904">
    <property type="entry name" value="Jann2411-like"/>
    <property type="match status" value="1"/>
</dbReference>
<dbReference type="PANTHER" id="PTHR35525">
    <property type="entry name" value="BLL6575 PROTEIN"/>
    <property type="match status" value="1"/>
</dbReference>
<evidence type="ECO:0000313" key="2">
    <source>
        <dbReference type="EMBL" id="ARF74431.1"/>
    </source>
</evidence>